<comment type="caution">
    <text evidence="1">The sequence shown here is derived from an EMBL/GenBank/DDBJ whole genome shotgun (WGS) entry which is preliminary data.</text>
</comment>
<reference evidence="1" key="1">
    <citation type="submission" date="2020-06" db="EMBL/GenBank/DDBJ databases">
        <authorList>
            <person name="Li T."/>
            <person name="Hu X."/>
            <person name="Zhang T."/>
            <person name="Song X."/>
            <person name="Zhang H."/>
            <person name="Dai N."/>
            <person name="Sheng W."/>
            <person name="Hou X."/>
            <person name="Wei L."/>
        </authorList>
    </citation>
    <scope>NUCLEOTIDE SEQUENCE</scope>
    <source>
        <strain evidence="1">G02</strain>
        <tissue evidence="1">Leaf</tissue>
    </source>
</reference>
<organism evidence="1">
    <name type="scientific">Sesamum radiatum</name>
    <name type="common">Black benniseed</name>
    <dbReference type="NCBI Taxonomy" id="300843"/>
    <lineage>
        <taxon>Eukaryota</taxon>
        <taxon>Viridiplantae</taxon>
        <taxon>Streptophyta</taxon>
        <taxon>Embryophyta</taxon>
        <taxon>Tracheophyta</taxon>
        <taxon>Spermatophyta</taxon>
        <taxon>Magnoliopsida</taxon>
        <taxon>eudicotyledons</taxon>
        <taxon>Gunneridae</taxon>
        <taxon>Pentapetalae</taxon>
        <taxon>asterids</taxon>
        <taxon>lamiids</taxon>
        <taxon>Lamiales</taxon>
        <taxon>Pedaliaceae</taxon>
        <taxon>Sesamum</taxon>
    </lineage>
</organism>
<proteinExistence type="predicted"/>
<protein>
    <submittedName>
        <fullName evidence="1">Uncharacterized protein</fullName>
    </submittedName>
</protein>
<dbReference type="AlphaFoldDB" id="A0AAW2VRP9"/>
<name>A0AAW2VRP9_SESRA</name>
<dbReference type="EMBL" id="JACGWJ010000003">
    <property type="protein sequence ID" value="KAL0431699.1"/>
    <property type="molecule type" value="Genomic_DNA"/>
</dbReference>
<reference evidence="1" key="2">
    <citation type="journal article" date="2024" name="Plant">
        <title>Genomic evolution and insights into agronomic trait innovations of Sesamum species.</title>
        <authorList>
            <person name="Miao H."/>
            <person name="Wang L."/>
            <person name="Qu L."/>
            <person name="Liu H."/>
            <person name="Sun Y."/>
            <person name="Le M."/>
            <person name="Wang Q."/>
            <person name="Wei S."/>
            <person name="Zheng Y."/>
            <person name="Lin W."/>
            <person name="Duan Y."/>
            <person name="Cao H."/>
            <person name="Xiong S."/>
            <person name="Wang X."/>
            <person name="Wei L."/>
            <person name="Li C."/>
            <person name="Ma Q."/>
            <person name="Ju M."/>
            <person name="Zhao R."/>
            <person name="Li G."/>
            <person name="Mu C."/>
            <person name="Tian Q."/>
            <person name="Mei H."/>
            <person name="Zhang T."/>
            <person name="Gao T."/>
            <person name="Zhang H."/>
        </authorList>
    </citation>
    <scope>NUCLEOTIDE SEQUENCE</scope>
    <source>
        <strain evidence="1">G02</strain>
    </source>
</reference>
<sequence>MSVYMSRLFSRSNSSFFLRSGLALQAKVVRLREEMYLIDAGVGRPRIATQEELIKPPETAAPARLTNRVGFLNPSNRESPVKNLILQRCFVDLVTGDSPIKQQAAARFDDVVSHGGLGNTGRGWS</sequence>
<evidence type="ECO:0000313" key="1">
    <source>
        <dbReference type="EMBL" id="KAL0431699.1"/>
    </source>
</evidence>
<accession>A0AAW2VRP9</accession>
<gene>
    <name evidence="1" type="ORF">Sradi_0795900</name>
</gene>